<organism evidence="8 9">
    <name type="scientific">Friedmanniomyces simplex</name>
    <dbReference type="NCBI Taxonomy" id="329884"/>
    <lineage>
        <taxon>Eukaryota</taxon>
        <taxon>Fungi</taxon>
        <taxon>Dikarya</taxon>
        <taxon>Ascomycota</taxon>
        <taxon>Pezizomycotina</taxon>
        <taxon>Dothideomycetes</taxon>
        <taxon>Dothideomycetidae</taxon>
        <taxon>Mycosphaerellales</taxon>
        <taxon>Teratosphaeriaceae</taxon>
        <taxon>Friedmanniomyces</taxon>
    </lineage>
</organism>
<dbReference type="PANTHER" id="PTHR46395">
    <property type="entry name" value="ADP-RIBOSYLATION FACTOR GTPASE-ACTIVATING PROTEIN 1"/>
    <property type="match status" value="1"/>
</dbReference>
<dbReference type="SUPFAM" id="SSF57863">
    <property type="entry name" value="ArfGap/RecO-like zinc finger"/>
    <property type="match status" value="1"/>
</dbReference>
<dbReference type="GO" id="GO:0008270">
    <property type="term" value="F:zinc ion binding"/>
    <property type="evidence" value="ECO:0007669"/>
    <property type="project" value="UniProtKB-KW"/>
</dbReference>
<evidence type="ECO:0000259" key="7">
    <source>
        <dbReference type="PROSITE" id="PS50115"/>
    </source>
</evidence>
<dbReference type="GO" id="GO:0032012">
    <property type="term" value="P:regulation of ARF protein signal transduction"/>
    <property type="evidence" value="ECO:0007669"/>
    <property type="project" value="TreeGrafter"/>
</dbReference>
<dbReference type="PROSITE" id="PS50115">
    <property type="entry name" value="ARFGAP"/>
    <property type="match status" value="1"/>
</dbReference>
<keyword evidence="2" id="KW-0479">Metal-binding</keyword>
<dbReference type="Proteomes" id="UP000309340">
    <property type="component" value="Unassembled WGS sequence"/>
</dbReference>
<feature type="region of interest" description="Disordered" evidence="6">
    <location>
        <begin position="133"/>
        <end position="217"/>
    </location>
</feature>
<dbReference type="PRINTS" id="PR00405">
    <property type="entry name" value="REVINTRACTNG"/>
</dbReference>
<dbReference type="GO" id="GO:0005096">
    <property type="term" value="F:GTPase activator activity"/>
    <property type="evidence" value="ECO:0007669"/>
    <property type="project" value="UniProtKB-KW"/>
</dbReference>
<keyword evidence="1" id="KW-0343">GTPase activation</keyword>
<feature type="compositionally biased region" description="Gly residues" evidence="6">
    <location>
        <begin position="389"/>
        <end position="402"/>
    </location>
</feature>
<dbReference type="InterPro" id="IPR037278">
    <property type="entry name" value="ARFGAP/RecO"/>
</dbReference>
<dbReference type="FunFam" id="1.10.220.150:FF:000014">
    <property type="entry name" value="ADP-ribosylation factor GTPase-activating protein"/>
    <property type="match status" value="1"/>
</dbReference>
<dbReference type="GO" id="GO:0030100">
    <property type="term" value="P:regulation of endocytosis"/>
    <property type="evidence" value="ECO:0007669"/>
    <property type="project" value="TreeGrafter"/>
</dbReference>
<dbReference type="Pfam" id="PF01412">
    <property type="entry name" value="ArfGap"/>
    <property type="match status" value="1"/>
</dbReference>
<sequence length="415" mass="43811">MSKMWEVDPETRSKLLEIQKKNENNKCVDCGAPSPQWISPKFGIFFCLACSGIHRGLGVHISFVRSATMDALKTNEVRRMELGGNRPWKDFFDSHSSNTITGRDFESCTIGERYDSEAGEEWKDRLTAKVEGTEYVPGSSAKPAARPKQATVEDSNDTPLGSGRNTPFSRVTSPTQRTASPSQKSRNEAYFARMGNENASRPDNVAPAQGGKYAGFGSAPAPGTSNITGGSVPSADDFQKDPVAALTKGFGWLSSTVSKQAATVHKSYIAPSVKSLQEGELAAQAQRLASQGLSTVQSGTRGLGEQFNKFVDPAADHPGAASAGRSRGGGGAGAAPPEKKDFWDSFGQDPNGPPKEKKEFWDDFAGAAETAAQQKGGNGSSIGTSAMRNGGGGGTGAGGGMGKGRKDEDVGWKDW</sequence>
<dbReference type="AlphaFoldDB" id="A0A4U0XHE2"/>
<feature type="domain" description="Arf-GAP" evidence="7">
    <location>
        <begin position="12"/>
        <end position="135"/>
    </location>
</feature>
<evidence type="ECO:0000256" key="1">
    <source>
        <dbReference type="ARBA" id="ARBA00022468"/>
    </source>
</evidence>
<evidence type="ECO:0000256" key="5">
    <source>
        <dbReference type="PROSITE-ProRule" id="PRU00288"/>
    </source>
</evidence>
<dbReference type="InterPro" id="IPR038508">
    <property type="entry name" value="ArfGAP_dom_sf"/>
</dbReference>
<dbReference type="SMART" id="SM00105">
    <property type="entry name" value="ArfGap"/>
    <property type="match status" value="1"/>
</dbReference>
<dbReference type="CDD" id="cd08830">
    <property type="entry name" value="ArfGap_ArfGap1"/>
    <property type="match status" value="1"/>
</dbReference>
<feature type="compositionally biased region" description="Polar residues" evidence="6">
    <location>
        <begin position="157"/>
        <end position="184"/>
    </location>
</feature>
<dbReference type="Gene3D" id="1.10.220.150">
    <property type="entry name" value="Arf GTPase activating protein"/>
    <property type="match status" value="1"/>
</dbReference>
<dbReference type="GO" id="GO:0000139">
    <property type="term" value="C:Golgi membrane"/>
    <property type="evidence" value="ECO:0007669"/>
    <property type="project" value="TreeGrafter"/>
</dbReference>
<name>A0A4U0XHE2_9PEZI</name>
<feature type="compositionally biased region" description="Basic and acidic residues" evidence="6">
    <location>
        <begin position="404"/>
        <end position="415"/>
    </location>
</feature>
<reference evidence="8 9" key="1">
    <citation type="submission" date="2017-03" db="EMBL/GenBank/DDBJ databases">
        <title>Genomes of endolithic fungi from Antarctica.</title>
        <authorList>
            <person name="Coleine C."/>
            <person name="Masonjones S."/>
            <person name="Stajich J.E."/>
        </authorList>
    </citation>
    <scope>NUCLEOTIDE SEQUENCE [LARGE SCALE GENOMIC DNA]</scope>
    <source>
        <strain evidence="8 9">CCFEE 5184</strain>
    </source>
</reference>
<dbReference type="STRING" id="329884.A0A4U0XHE2"/>
<dbReference type="EMBL" id="NAJQ01000163">
    <property type="protein sequence ID" value="TKA76430.1"/>
    <property type="molecule type" value="Genomic_DNA"/>
</dbReference>
<evidence type="ECO:0000256" key="3">
    <source>
        <dbReference type="ARBA" id="ARBA00022771"/>
    </source>
</evidence>
<protein>
    <recommendedName>
        <fullName evidence="7">Arf-GAP domain-containing protein</fullName>
    </recommendedName>
</protein>
<accession>A0A4U0XHE2</accession>
<dbReference type="PANTHER" id="PTHR46395:SF1">
    <property type="entry name" value="ADP-RIBOSYLATION FACTOR GTPASE-ACTIVATING PROTEIN 1"/>
    <property type="match status" value="1"/>
</dbReference>
<dbReference type="OrthoDB" id="983479at2759"/>
<evidence type="ECO:0000256" key="2">
    <source>
        <dbReference type="ARBA" id="ARBA00022723"/>
    </source>
</evidence>
<evidence type="ECO:0000313" key="9">
    <source>
        <dbReference type="Proteomes" id="UP000309340"/>
    </source>
</evidence>
<evidence type="ECO:0000256" key="4">
    <source>
        <dbReference type="ARBA" id="ARBA00022833"/>
    </source>
</evidence>
<gene>
    <name evidence="8" type="ORF">B0A55_05191</name>
</gene>
<keyword evidence="3 5" id="KW-0863">Zinc-finger</keyword>
<comment type="caution">
    <text evidence="8">The sequence shown here is derived from an EMBL/GenBank/DDBJ whole genome shotgun (WGS) entry which is preliminary data.</text>
</comment>
<evidence type="ECO:0000313" key="8">
    <source>
        <dbReference type="EMBL" id="TKA76430.1"/>
    </source>
</evidence>
<keyword evidence="4" id="KW-0862">Zinc</keyword>
<evidence type="ECO:0000256" key="6">
    <source>
        <dbReference type="SAM" id="MobiDB-lite"/>
    </source>
</evidence>
<dbReference type="InterPro" id="IPR001164">
    <property type="entry name" value="ArfGAP_dom"/>
</dbReference>
<keyword evidence="9" id="KW-1185">Reference proteome</keyword>
<feature type="region of interest" description="Disordered" evidence="6">
    <location>
        <begin position="310"/>
        <end position="415"/>
    </location>
</feature>
<proteinExistence type="predicted"/>